<sequence>MIADVAALAVAGAALLAIGRWGGRAAAGRVSPALPEPERSRRIGKLRGSGHALQVVGVVFVLAAVWSLW</sequence>
<evidence type="ECO:0000313" key="3">
    <source>
        <dbReference type="Proteomes" id="UP000399805"/>
    </source>
</evidence>
<keyword evidence="1" id="KW-0472">Membrane</keyword>
<accession>A0A6I8LXW8</accession>
<feature type="transmembrane region" description="Helical" evidence="1">
    <location>
        <begin position="49"/>
        <end position="68"/>
    </location>
</feature>
<dbReference type="Proteomes" id="UP000399805">
    <property type="component" value="Unassembled WGS sequence"/>
</dbReference>
<dbReference type="AlphaFoldDB" id="A0A6I8LXW8"/>
<name>A0A6I8LXW8_9PSEU</name>
<organism evidence="2 3">
    <name type="scientific">Amycolatopsis camponoti</name>
    <dbReference type="NCBI Taxonomy" id="2606593"/>
    <lineage>
        <taxon>Bacteria</taxon>
        <taxon>Bacillati</taxon>
        <taxon>Actinomycetota</taxon>
        <taxon>Actinomycetes</taxon>
        <taxon>Pseudonocardiales</taxon>
        <taxon>Pseudonocardiaceae</taxon>
        <taxon>Amycolatopsis</taxon>
    </lineage>
</organism>
<gene>
    <name evidence="2" type="ORF">AA23TX_07022</name>
</gene>
<proteinExistence type="predicted"/>
<evidence type="ECO:0000313" key="2">
    <source>
        <dbReference type="EMBL" id="VVJ22009.1"/>
    </source>
</evidence>
<keyword evidence="1" id="KW-1133">Transmembrane helix</keyword>
<protein>
    <submittedName>
        <fullName evidence="2">Uncharacterized protein</fullName>
    </submittedName>
</protein>
<reference evidence="2 3" key="1">
    <citation type="submission" date="2019-09" db="EMBL/GenBank/DDBJ databases">
        <authorList>
            <person name="Leyn A S."/>
        </authorList>
    </citation>
    <scope>NUCLEOTIDE SEQUENCE [LARGE SCALE GENOMIC DNA]</scope>
    <source>
        <strain evidence="2">AA231_1</strain>
    </source>
</reference>
<keyword evidence="1" id="KW-0812">Transmembrane</keyword>
<keyword evidence="3" id="KW-1185">Reference proteome</keyword>
<evidence type="ECO:0000256" key="1">
    <source>
        <dbReference type="SAM" id="Phobius"/>
    </source>
</evidence>
<dbReference type="EMBL" id="CABVGP010000002">
    <property type="protein sequence ID" value="VVJ22009.1"/>
    <property type="molecule type" value="Genomic_DNA"/>
</dbReference>